<feature type="binding site" evidence="6">
    <location>
        <position position="64"/>
    </location>
    <ligand>
        <name>ATP</name>
        <dbReference type="ChEBI" id="CHEBI:30616"/>
    </ligand>
</feature>
<dbReference type="InterPro" id="IPR017441">
    <property type="entry name" value="Protein_kinase_ATP_BS"/>
</dbReference>
<keyword evidence="4" id="KW-0418">Kinase</keyword>
<feature type="domain" description="Protein kinase" evidence="8">
    <location>
        <begin position="31"/>
        <end position="354"/>
    </location>
</feature>
<reference evidence="9 10" key="1">
    <citation type="submission" date="2021-06" db="EMBL/GenBank/DDBJ databases">
        <authorList>
            <person name="Palmer J.M."/>
        </authorList>
    </citation>
    <scope>NUCLEOTIDE SEQUENCE [LARGE SCALE GENOMIC DNA]</scope>
    <source>
        <strain evidence="9 10">GA_2019</strain>
        <tissue evidence="9">Muscle</tissue>
    </source>
</reference>
<feature type="compositionally biased region" description="Polar residues" evidence="7">
    <location>
        <begin position="529"/>
        <end position="543"/>
    </location>
</feature>
<dbReference type="Pfam" id="PF00069">
    <property type="entry name" value="Pkinase"/>
    <property type="match status" value="1"/>
</dbReference>
<evidence type="ECO:0000256" key="4">
    <source>
        <dbReference type="ARBA" id="ARBA00022777"/>
    </source>
</evidence>
<protein>
    <recommendedName>
        <fullName evidence="8">Protein kinase domain-containing protein</fullName>
    </recommendedName>
</protein>
<dbReference type="Proteomes" id="UP001476798">
    <property type="component" value="Unassembled WGS sequence"/>
</dbReference>
<dbReference type="SMART" id="SM00220">
    <property type="entry name" value="S_TKc"/>
    <property type="match status" value="1"/>
</dbReference>
<name>A0ABV0PIL1_9TELE</name>
<dbReference type="Gene3D" id="3.30.200.20">
    <property type="entry name" value="Phosphorylase Kinase, domain 1"/>
    <property type="match status" value="1"/>
</dbReference>
<evidence type="ECO:0000256" key="3">
    <source>
        <dbReference type="ARBA" id="ARBA00022741"/>
    </source>
</evidence>
<keyword evidence="10" id="KW-1185">Reference proteome</keyword>
<proteinExistence type="predicted"/>
<feature type="region of interest" description="Disordered" evidence="7">
    <location>
        <begin position="529"/>
        <end position="548"/>
    </location>
</feature>
<evidence type="ECO:0000313" key="10">
    <source>
        <dbReference type="Proteomes" id="UP001476798"/>
    </source>
</evidence>
<dbReference type="SUPFAM" id="SSF56112">
    <property type="entry name" value="Protein kinase-like (PK-like)"/>
    <property type="match status" value="1"/>
</dbReference>
<dbReference type="InterPro" id="IPR050494">
    <property type="entry name" value="Ser_Thr_dual-spec_kinase"/>
</dbReference>
<dbReference type="EMBL" id="JAHRIO010075246">
    <property type="protein sequence ID" value="MEQ2183296.1"/>
    <property type="molecule type" value="Genomic_DNA"/>
</dbReference>
<sequence>MAGSQNVMKEEKKLSLKLEKYVVLPGKMSGYHTEGFLGEGSYGKVVKCTKLDTKEIVAVKIVRKQYFKEGKKEARMLKKILQLDPERNNLLRFIESFTYKGHFCLAFEMLDVSIFDFMKSRDFAPLHVSEIRVVAQQLLVALNALKNAGLVHADMKPDNIMLVNHKSQPFKVKLIDFGLAIKVSKLWLVGTIQAIGYRAPEVILGLPKDESVDMWSLGCSLAYMYLGYNLYPTHCEYEVIRAIVKIHGQPQDDVLKEAMDVQHFFTKLGESSYHMFRLNTPAEYTNATGIATQHKAGIYNNLHCLDDLLKTRPRPMVPKECEDALGFMSLLKQMLLMDPNVRITPREGLCHHFITMKHLTGGGNNPYVVSAWKRVADAQLQEFATEHYVTLSNVFRREIVHSKKNGQIEDAAGRVADKEQVRRTLIKEGFCFTVSQEDAIQPDTAADGSNDKASGEAHTNTFASKTFEKISVSTLKPPPAKMTNPLLDKEWIGRTFIKLRPRFVAHQESAETADKPGKSEYIPLEKTGHNTCQQKGSESNTTGKALKDKERKEKTIIKVKPYSAVEDERKDRAYKVDVLSGKAKVPGPSKKSCTAEKEAIFCQEGRPSDLVEVKTRKTLMRRAWNSFSQLIACISCIRGCE</sequence>
<keyword evidence="1" id="KW-0723">Serine/threonine-protein kinase</keyword>
<dbReference type="PANTHER" id="PTHR24058">
    <property type="entry name" value="DUAL SPECIFICITY PROTEIN KINASE"/>
    <property type="match status" value="1"/>
</dbReference>
<comment type="caution">
    <text evidence="9">The sequence shown here is derived from an EMBL/GenBank/DDBJ whole genome shotgun (WGS) entry which is preliminary data.</text>
</comment>
<evidence type="ECO:0000256" key="1">
    <source>
        <dbReference type="ARBA" id="ARBA00022527"/>
    </source>
</evidence>
<evidence type="ECO:0000313" key="9">
    <source>
        <dbReference type="EMBL" id="MEQ2183296.1"/>
    </source>
</evidence>
<dbReference type="PANTHER" id="PTHR24058:SF53">
    <property type="entry name" value="HOMEODOMAIN-INTERACTING PROTEIN KINASE 2"/>
    <property type="match status" value="1"/>
</dbReference>
<dbReference type="PROSITE" id="PS50011">
    <property type="entry name" value="PROTEIN_KINASE_DOM"/>
    <property type="match status" value="1"/>
</dbReference>
<evidence type="ECO:0000256" key="2">
    <source>
        <dbReference type="ARBA" id="ARBA00022679"/>
    </source>
</evidence>
<dbReference type="InterPro" id="IPR008271">
    <property type="entry name" value="Ser/Thr_kinase_AS"/>
</dbReference>
<gene>
    <name evidence="9" type="ORF">GOODEAATRI_031324</name>
</gene>
<dbReference type="Gene3D" id="1.10.510.10">
    <property type="entry name" value="Transferase(Phosphotransferase) domain 1"/>
    <property type="match status" value="1"/>
</dbReference>
<evidence type="ECO:0000256" key="6">
    <source>
        <dbReference type="PROSITE-ProRule" id="PRU10141"/>
    </source>
</evidence>
<evidence type="ECO:0000259" key="8">
    <source>
        <dbReference type="PROSITE" id="PS50011"/>
    </source>
</evidence>
<evidence type="ECO:0000256" key="5">
    <source>
        <dbReference type="ARBA" id="ARBA00022840"/>
    </source>
</evidence>
<organism evidence="9 10">
    <name type="scientific">Goodea atripinnis</name>
    <dbReference type="NCBI Taxonomy" id="208336"/>
    <lineage>
        <taxon>Eukaryota</taxon>
        <taxon>Metazoa</taxon>
        <taxon>Chordata</taxon>
        <taxon>Craniata</taxon>
        <taxon>Vertebrata</taxon>
        <taxon>Euteleostomi</taxon>
        <taxon>Actinopterygii</taxon>
        <taxon>Neopterygii</taxon>
        <taxon>Teleostei</taxon>
        <taxon>Neoteleostei</taxon>
        <taxon>Acanthomorphata</taxon>
        <taxon>Ovalentaria</taxon>
        <taxon>Atherinomorphae</taxon>
        <taxon>Cyprinodontiformes</taxon>
        <taxon>Goodeidae</taxon>
        <taxon>Goodea</taxon>
    </lineage>
</organism>
<keyword evidence="2" id="KW-0808">Transferase</keyword>
<dbReference type="InterPro" id="IPR011009">
    <property type="entry name" value="Kinase-like_dom_sf"/>
</dbReference>
<keyword evidence="5 6" id="KW-0067">ATP-binding</keyword>
<dbReference type="PROSITE" id="PS00108">
    <property type="entry name" value="PROTEIN_KINASE_ST"/>
    <property type="match status" value="1"/>
</dbReference>
<accession>A0ABV0PIL1</accession>
<evidence type="ECO:0000256" key="7">
    <source>
        <dbReference type="SAM" id="MobiDB-lite"/>
    </source>
</evidence>
<dbReference type="InterPro" id="IPR000719">
    <property type="entry name" value="Prot_kinase_dom"/>
</dbReference>
<dbReference type="PROSITE" id="PS00107">
    <property type="entry name" value="PROTEIN_KINASE_ATP"/>
    <property type="match status" value="1"/>
</dbReference>
<keyword evidence="3 6" id="KW-0547">Nucleotide-binding</keyword>